<dbReference type="AlphaFoldDB" id="A0A838XN11"/>
<name>A0A838XN11_9ACTN</name>
<comment type="caution">
    <text evidence="1">The sequence shown here is derived from an EMBL/GenBank/DDBJ whole genome shotgun (WGS) entry which is preliminary data.</text>
</comment>
<proteinExistence type="predicted"/>
<protein>
    <recommendedName>
        <fullName evidence="3">DUF559 domain-containing protein</fullName>
    </recommendedName>
</protein>
<dbReference type="Proteomes" id="UP000550354">
    <property type="component" value="Unassembled WGS sequence"/>
</dbReference>
<sequence length="315" mass="34678">MDQSLHATATAQEQVVSRRQLFAAGVTRATLRAQLEAGRWRSWGRHAIALHSGPLPLRSVWWRAVIEAGPRSMLDGVSALQAAGLTGVDVETVRVSVPRGARTPRIAGVTLRQTRRLTRRDLAGPGLPRVRAEIAAVRAALWARSDRQAAFFLTASVQQRLCRAEDVARAALDIRRHARRRLLLDVSTQLVDGVRALGELDFARLCREQGLPEPTRQAPRRTARGSAYLDVEWSEYGVVVEVDGVQHLSAPVMVDDALRQNHLVLHRSTVIRVPNLGLRVAPHEFLAQVRAALVRGGWRPEPDVIRSGGAGDRSV</sequence>
<evidence type="ECO:0008006" key="3">
    <source>
        <dbReference type="Google" id="ProtNLM"/>
    </source>
</evidence>
<evidence type="ECO:0000313" key="1">
    <source>
        <dbReference type="EMBL" id="MBA4608343.1"/>
    </source>
</evidence>
<keyword evidence="2" id="KW-1185">Reference proteome</keyword>
<accession>A0A838XN11</accession>
<reference evidence="1 2" key="1">
    <citation type="submission" date="2020-07" db="EMBL/GenBank/DDBJ databases">
        <title>Draft genome and description of Aeromicrobium phoceense strain Marseille-Q0843 isolated from healthy skin swab.</title>
        <authorList>
            <person name="Boxberger M."/>
            <person name="La Scola B."/>
        </authorList>
    </citation>
    <scope>NUCLEOTIDE SEQUENCE [LARGE SCALE GENOMIC DNA]</scope>
    <source>
        <strain evidence="1 2">Marseille-Q0843</strain>
    </source>
</reference>
<dbReference type="EMBL" id="JACEOG010000001">
    <property type="protein sequence ID" value="MBA4608343.1"/>
    <property type="molecule type" value="Genomic_DNA"/>
</dbReference>
<organism evidence="1 2">
    <name type="scientific">Aeromicrobium phoceense</name>
    <dbReference type="NCBI Taxonomy" id="2754045"/>
    <lineage>
        <taxon>Bacteria</taxon>
        <taxon>Bacillati</taxon>
        <taxon>Actinomycetota</taxon>
        <taxon>Actinomycetes</taxon>
        <taxon>Propionibacteriales</taxon>
        <taxon>Nocardioidaceae</taxon>
        <taxon>Aeromicrobium</taxon>
    </lineage>
</organism>
<evidence type="ECO:0000313" key="2">
    <source>
        <dbReference type="Proteomes" id="UP000550354"/>
    </source>
</evidence>
<gene>
    <name evidence="1" type="ORF">H1W00_07625</name>
</gene>
<dbReference type="RefSeq" id="WP_181755150.1">
    <property type="nucleotide sequence ID" value="NZ_JACEOG010000001.1"/>
</dbReference>